<reference evidence="19 20" key="1">
    <citation type="submission" date="2019-08" db="EMBL/GenBank/DDBJ databases">
        <title>Archaea genome.</title>
        <authorList>
            <person name="Kajale S."/>
            <person name="Shouche Y."/>
            <person name="Deshpande N."/>
            <person name="Sharma A."/>
        </authorList>
    </citation>
    <scope>NUCLEOTIDE SEQUENCE [LARGE SCALE GENOMIC DNA]</scope>
    <source>
        <strain evidence="19 20">ESP3B_9</strain>
    </source>
</reference>
<dbReference type="Gene3D" id="3.40.50.300">
    <property type="entry name" value="P-loop containing nucleotide triphosphate hydrolases"/>
    <property type="match status" value="1"/>
</dbReference>
<comment type="catalytic activity">
    <reaction evidence="15">
        <text>tungstate(in) + ATP + H2O = tungstate(out) + ADP + phosphate + H(+)</text>
        <dbReference type="Rhea" id="RHEA:35027"/>
        <dbReference type="ChEBI" id="CHEBI:15377"/>
        <dbReference type="ChEBI" id="CHEBI:15378"/>
        <dbReference type="ChEBI" id="CHEBI:30616"/>
        <dbReference type="ChEBI" id="CHEBI:43474"/>
        <dbReference type="ChEBI" id="CHEBI:46502"/>
        <dbReference type="ChEBI" id="CHEBI:456216"/>
        <dbReference type="EC" id="7.3.2.6"/>
    </reaction>
</comment>
<dbReference type="CDD" id="cd03259">
    <property type="entry name" value="ABC_Carb_Solutes_like"/>
    <property type="match status" value="1"/>
</dbReference>
<feature type="region of interest" description="Disordered" evidence="17">
    <location>
        <begin position="351"/>
        <end position="372"/>
    </location>
</feature>
<comment type="similarity">
    <text evidence="11">Belongs to the ABC transporter superfamily. Sulfate/tungstate importer (TC 3.A.1.6) family.</text>
</comment>
<dbReference type="GO" id="GO:0005524">
    <property type="term" value="F:ATP binding"/>
    <property type="evidence" value="ECO:0007669"/>
    <property type="project" value="UniProtKB-KW"/>
</dbReference>
<evidence type="ECO:0000256" key="11">
    <source>
        <dbReference type="ARBA" id="ARBA00038307"/>
    </source>
</evidence>
<dbReference type="GO" id="GO:0016887">
    <property type="term" value="F:ATP hydrolysis activity"/>
    <property type="evidence" value="ECO:0007669"/>
    <property type="project" value="InterPro"/>
</dbReference>
<accession>A0A5D5AQ15</accession>
<evidence type="ECO:0000256" key="13">
    <source>
        <dbReference type="ARBA" id="ARBA00039025"/>
    </source>
</evidence>
<dbReference type="InterPro" id="IPR003439">
    <property type="entry name" value="ABC_transporter-like_ATP-bd"/>
</dbReference>
<evidence type="ECO:0000256" key="16">
    <source>
        <dbReference type="ARBA" id="ARBA00057369"/>
    </source>
</evidence>
<keyword evidence="8" id="KW-0408">Iron</keyword>
<evidence type="ECO:0000256" key="14">
    <source>
        <dbReference type="ARBA" id="ARBA00041133"/>
    </source>
</evidence>
<dbReference type="InterPro" id="IPR003593">
    <property type="entry name" value="AAA+_ATPase"/>
</dbReference>
<comment type="subcellular location">
    <subcellularLocation>
        <location evidence="1">Cell membrane</location>
        <topology evidence="1">Peripheral membrane protein</topology>
    </subcellularLocation>
</comment>
<dbReference type="InterPro" id="IPR050093">
    <property type="entry name" value="ABC_SmlMolc_Importer"/>
</dbReference>
<keyword evidence="2" id="KW-0813">Transport</keyword>
<keyword evidence="3" id="KW-1003">Cell membrane</keyword>
<feature type="domain" description="ABC transporter" evidence="18">
    <location>
        <begin position="3"/>
        <end position="233"/>
    </location>
</feature>
<evidence type="ECO:0000259" key="18">
    <source>
        <dbReference type="PROSITE" id="PS50893"/>
    </source>
</evidence>
<evidence type="ECO:0000256" key="2">
    <source>
        <dbReference type="ARBA" id="ARBA00022448"/>
    </source>
</evidence>
<evidence type="ECO:0000256" key="5">
    <source>
        <dbReference type="ARBA" id="ARBA00022505"/>
    </source>
</evidence>
<dbReference type="Pfam" id="PF08402">
    <property type="entry name" value="TOBE_2"/>
    <property type="match status" value="1"/>
</dbReference>
<evidence type="ECO:0000256" key="17">
    <source>
        <dbReference type="SAM" id="MobiDB-lite"/>
    </source>
</evidence>
<dbReference type="GO" id="GO:0015408">
    <property type="term" value="F:ABC-type ferric iron transporter activity"/>
    <property type="evidence" value="ECO:0007669"/>
    <property type="project" value="InterPro"/>
</dbReference>
<comment type="function">
    <text evidence="16">Part of the ABC transporter complex WtpABC involved in molybdate/tungstate import. Responsible for energy coupling to the transport system.</text>
</comment>
<protein>
    <recommendedName>
        <fullName evidence="14">Molybdate/tungstate import ATP-binding protein WtpC</fullName>
        <ecNumber evidence="13">7.3.2.6</ecNumber>
    </recommendedName>
</protein>
<dbReference type="InterPro" id="IPR017871">
    <property type="entry name" value="ABC_transporter-like_CS"/>
</dbReference>
<dbReference type="PANTHER" id="PTHR42781:SF4">
    <property type="entry name" value="SPERMIDINE_PUTRESCINE IMPORT ATP-BINDING PROTEIN POTA"/>
    <property type="match status" value="1"/>
</dbReference>
<dbReference type="EMBL" id="VTAW01000022">
    <property type="protein sequence ID" value="TYT61161.1"/>
    <property type="molecule type" value="Genomic_DNA"/>
</dbReference>
<evidence type="ECO:0000256" key="9">
    <source>
        <dbReference type="ARBA" id="ARBA00023065"/>
    </source>
</evidence>
<dbReference type="Pfam" id="PF00005">
    <property type="entry name" value="ABC_tran"/>
    <property type="match status" value="1"/>
</dbReference>
<keyword evidence="6" id="KW-0547">Nucleotide-binding</keyword>
<dbReference type="GO" id="GO:1901238">
    <property type="term" value="F:ABC-type tungstate transporter activity"/>
    <property type="evidence" value="ECO:0007669"/>
    <property type="project" value="UniProtKB-EC"/>
</dbReference>
<evidence type="ECO:0000313" key="20">
    <source>
        <dbReference type="Proteomes" id="UP000324104"/>
    </source>
</evidence>
<keyword evidence="10" id="KW-0472">Membrane</keyword>
<dbReference type="Proteomes" id="UP000324104">
    <property type="component" value="Unassembled WGS sequence"/>
</dbReference>
<keyword evidence="9" id="KW-0406">Ion transport</keyword>
<dbReference type="SUPFAM" id="SSF52540">
    <property type="entry name" value="P-loop containing nucleoside triphosphate hydrolases"/>
    <property type="match status" value="1"/>
</dbReference>
<evidence type="ECO:0000256" key="10">
    <source>
        <dbReference type="ARBA" id="ARBA00023136"/>
    </source>
</evidence>
<evidence type="ECO:0000313" key="19">
    <source>
        <dbReference type="EMBL" id="TYT61161.1"/>
    </source>
</evidence>
<evidence type="ECO:0000256" key="12">
    <source>
        <dbReference type="ARBA" id="ARBA00038781"/>
    </source>
</evidence>
<proteinExistence type="inferred from homology"/>
<organism evidence="19 20">
    <name type="scientific">Natrialba swarupiae</name>
    <dbReference type="NCBI Taxonomy" id="2448032"/>
    <lineage>
        <taxon>Archaea</taxon>
        <taxon>Methanobacteriati</taxon>
        <taxon>Methanobacteriota</taxon>
        <taxon>Stenosarchaea group</taxon>
        <taxon>Halobacteria</taxon>
        <taxon>Halobacteriales</taxon>
        <taxon>Natrialbaceae</taxon>
        <taxon>Natrialba</taxon>
    </lineage>
</organism>
<dbReference type="InterPro" id="IPR008995">
    <property type="entry name" value="Mo/tungstate-bd_C_term_dom"/>
</dbReference>
<evidence type="ECO:0000256" key="4">
    <source>
        <dbReference type="ARBA" id="ARBA00022496"/>
    </source>
</evidence>
<evidence type="ECO:0000256" key="3">
    <source>
        <dbReference type="ARBA" id="ARBA00022475"/>
    </source>
</evidence>
<sequence>MILELDQLTHRYGDELAVDDVSFGLDEGELVAVLGPSGCGKTTLVQAIAGHVQPTAGRVVLRDRDVTGEPPEDRHVGIVFQQSTLYPHMTVNENVAYGLAARGIEPTQRDKRVREYLELVALSEKRDAHPSELSGGQRRRVEVARALAPQPDVLLLDEPLSALDRQLRERLRDEIARIQAETGVTTLFVTHDQEEAMALADRLIVMNDGRVSGSGAPRVLYESPPTPFVASFLGRSNTFPATVVSQFPPVLRVGDRTFSLPSGTITASEGTAVTCHVRPDRLSVSDPDATDTGSALSLPGEVVSIADVGRRYDVRIQAETGSQFVVETMERPPVSGEAVTVELPRDRITIFESATHDSRESTPRSDTEKYDD</sequence>
<evidence type="ECO:0000256" key="6">
    <source>
        <dbReference type="ARBA" id="ARBA00022741"/>
    </source>
</evidence>
<evidence type="ECO:0000256" key="15">
    <source>
        <dbReference type="ARBA" id="ARBA00047936"/>
    </source>
</evidence>
<dbReference type="GO" id="GO:0043190">
    <property type="term" value="C:ATP-binding cassette (ABC) transporter complex"/>
    <property type="evidence" value="ECO:0007669"/>
    <property type="project" value="InterPro"/>
</dbReference>
<dbReference type="SMART" id="SM00382">
    <property type="entry name" value="AAA"/>
    <property type="match status" value="1"/>
</dbReference>
<keyword evidence="20" id="KW-1185">Reference proteome</keyword>
<dbReference type="Gene3D" id="2.40.50.100">
    <property type="match status" value="1"/>
</dbReference>
<dbReference type="EC" id="7.3.2.6" evidence="13"/>
<keyword evidence="4" id="KW-0410">Iron transport</keyword>
<dbReference type="AlphaFoldDB" id="A0A5D5AQ15"/>
<name>A0A5D5AQ15_9EURY</name>
<evidence type="ECO:0000256" key="7">
    <source>
        <dbReference type="ARBA" id="ARBA00022840"/>
    </source>
</evidence>
<dbReference type="PANTHER" id="PTHR42781">
    <property type="entry name" value="SPERMIDINE/PUTRESCINE IMPORT ATP-BINDING PROTEIN POTA"/>
    <property type="match status" value="1"/>
</dbReference>
<evidence type="ECO:0000256" key="1">
    <source>
        <dbReference type="ARBA" id="ARBA00004202"/>
    </source>
</evidence>
<dbReference type="InterPro" id="IPR027417">
    <property type="entry name" value="P-loop_NTPase"/>
</dbReference>
<evidence type="ECO:0000256" key="8">
    <source>
        <dbReference type="ARBA" id="ARBA00023004"/>
    </source>
</evidence>
<keyword evidence="5" id="KW-0500">Molybdenum</keyword>
<dbReference type="PROSITE" id="PS00211">
    <property type="entry name" value="ABC_TRANSPORTER_1"/>
    <property type="match status" value="1"/>
</dbReference>
<dbReference type="InterPro" id="IPR013611">
    <property type="entry name" value="Transp-assoc_OB_typ2"/>
</dbReference>
<comment type="caution">
    <text evidence="19">The sequence shown here is derived from an EMBL/GenBank/DDBJ whole genome shotgun (WGS) entry which is preliminary data.</text>
</comment>
<gene>
    <name evidence="19" type="ORF">FYC77_15270</name>
</gene>
<comment type="subunit">
    <text evidence="12">The complex is composed of two ATP-binding proteins (WtpC), two transmembrane proteins (WtpB) and a solute-binding protein (WtpA).</text>
</comment>
<dbReference type="PROSITE" id="PS50893">
    <property type="entry name" value="ABC_TRANSPORTER_2"/>
    <property type="match status" value="1"/>
</dbReference>
<keyword evidence="7 19" id="KW-0067">ATP-binding</keyword>
<dbReference type="RefSeq" id="WP_149082362.1">
    <property type="nucleotide sequence ID" value="NZ_VTAW01000022.1"/>
</dbReference>
<dbReference type="FunFam" id="3.40.50.300:FF:000425">
    <property type="entry name" value="Probable ABC transporter, ATP-binding subunit"/>
    <property type="match status" value="1"/>
</dbReference>
<dbReference type="InterPro" id="IPR015853">
    <property type="entry name" value="ABC_transpr_FbpC"/>
</dbReference>
<dbReference type="SUPFAM" id="SSF50331">
    <property type="entry name" value="MOP-like"/>
    <property type="match status" value="1"/>
</dbReference>